<evidence type="ECO:0000256" key="7">
    <source>
        <dbReference type="SAM" id="MobiDB-lite"/>
    </source>
</evidence>
<dbReference type="AlphaFoldDB" id="A0AAD5SGK6"/>
<evidence type="ECO:0000256" key="3">
    <source>
        <dbReference type="ARBA" id="ARBA00022475"/>
    </source>
</evidence>
<feature type="transmembrane region" description="Helical" evidence="8">
    <location>
        <begin position="301"/>
        <end position="324"/>
    </location>
</feature>
<feature type="transmembrane region" description="Helical" evidence="8">
    <location>
        <begin position="482"/>
        <end position="498"/>
    </location>
</feature>
<keyword evidence="5 8" id="KW-1133">Transmembrane helix</keyword>
<organism evidence="9 10">
    <name type="scientific">Rhizophlyctis rosea</name>
    <dbReference type="NCBI Taxonomy" id="64517"/>
    <lineage>
        <taxon>Eukaryota</taxon>
        <taxon>Fungi</taxon>
        <taxon>Fungi incertae sedis</taxon>
        <taxon>Chytridiomycota</taxon>
        <taxon>Chytridiomycota incertae sedis</taxon>
        <taxon>Chytridiomycetes</taxon>
        <taxon>Rhizophlyctidales</taxon>
        <taxon>Rhizophlyctidaceae</taxon>
        <taxon>Rhizophlyctis</taxon>
    </lineage>
</organism>
<keyword evidence="3" id="KW-1003">Cell membrane</keyword>
<evidence type="ECO:0000256" key="1">
    <source>
        <dbReference type="ARBA" id="ARBA00004651"/>
    </source>
</evidence>
<feature type="transmembrane region" description="Helical" evidence="8">
    <location>
        <begin position="376"/>
        <end position="398"/>
    </location>
</feature>
<feature type="compositionally biased region" description="Polar residues" evidence="7">
    <location>
        <begin position="26"/>
        <end position="35"/>
    </location>
</feature>
<feature type="transmembrane region" description="Helical" evidence="8">
    <location>
        <begin position="153"/>
        <end position="178"/>
    </location>
</feature>
<dbReference type="InterPro" id="IPR003370">
    <property type="entry name" value="Chromate_transpt"/>
</dbReference>
<evidence type="ECO:0000256" key="2">
    <source>
        <dbReference type="ARBA" id="ARBA00005262"/>
    </source>
</evidence>
<comment type="subcellular location">
    <subcellularLocation>
        <location evidence="1">Cell membrane</location>
        <topology evidence="1">Multi-pass membrane protein</topology>
    </subcellularLocation>
</comment>
<dbReference type="PANTHER" id="PTHR43663:SF1">
    <property type="entry name" value="CHROMATE TRANSPORTER"/>
    <property type="match status" value="1"/>
</dbReference>
<feature type="transmembrane region" description="Helical" evidence="8">
    <location>
        <begin position="418"/>
        <end position="435"/>
    </location>
</feature>
<name>A0AAD5SGK6_9FUNG</name>
<comment type="caution">
    <text evidence="9">The sequence shown here is derived from an EMBL/GenBank/DDBJ whole genome shotgun (WGS) entry which is preliminary data.</text>
</comment>
<evidence type="ECO:0000313" key="10">
    <source>
        <dbReference type="Proteomes" id="UP001212841"/>
    </source>
</evidence>
<feature type="region of interest" description="Disordered" evidence="7">
    <location>
        <begin position="1"/>
        <end position="46"/>
    </location>
</feature>
<evidence type="ECO:0000256" key="4">
    <source>
        <dbReference type="ARBA" id="ARBA00022692"/>
    </source>
</evidence>
<feature type="transmembrane region" description="Helical" evidence="8">
    <location>
        <begin position="344"/>
        <end position="364"/>
    </location>
</feature>
<accession>A0AAD5SGK6</accession>
<feature type="transmembrane region" description="Helical" evidence="8">
    <location>
        <begin position="261"/>
        <end position="280"/>
    </location>
</feature>
<dbReference type="InterPro" id="IPR014047">
    <property type="entry name" value="Chr_Tranpt_l_chain"/>
</dbReference>
<gene>
    <name evidence="9" type="ORF">HK097_000083</name>
</gene>
<dbReference type="InterPro" id="IPR052518">
    <property type="entry name" value="CHR_Transporter"/>
</dbReference>
<evidence type="ECO:0000256" key="6">
    <source>
        <dbReference type="ARBA" id="ARBA00023136"/>
    </source>
</evidence>
<evidence type="ECO:0000256" key="5">
    <source>
        <dbReference type="ARBA" id="ARBA00022989"/>
    </source>
</evidence>
<keyword evidence="4 8" id="KW-0812">Transmembrane</keyword>
<dbReference type="GO" id="GO:0005886">
    <property type="term" value="C:plasma membrane"/>
    <property type="evidence" value="ECO:0007669"/>
    <property type="project" value="UniProtKB-SubCell"/>
</dbReference>
<reference evidence="9" key="1">
    <citation type="submission" date="2020-05" db="EMBL/GenBank/DDBJ databases">
        <title>Phylogenomic resolution of chytrid fungi.</title>
        <authorList>
            <person name="Stajich J.E."/>
            <person name="Amses K."/>
            <person name="Simmons R."/>
            <person name="Seto K."/>
            <person name="Myers J."/>
            <person name="Bonds A."/>
            <person name="Quandt C.A."/>
            <person name="Barry K."/>
            <person name="Liu P."/>
            <person name="Grigoriev I."/>
            <person name="Longcore J.E."/>
            <person name="James T.Y."/>
        </authorList>
    </citation>
    <scope>NUCLEOTIDE SEQUENCE</scope>
    <source>
        <strain evidence="9">JEL0318</strain>
    </source>
</reference>
<dbReference type="PIRSF" id="PIRSF004810">
    <property type="entry name" value="ChrA"/>
    <property type="match status" value="1"/>
</dbReference>
<sequence length="501" mass="54246">MSSEKPTTTTEGPSPAVVGLPADPTHQASAETILTSDDPISKAPFLRDRTDQKDTTVVIVPQDGDDDDGKDKISAPHLSFGKLFWLFLYFGFNAWGGPVAQIALLKERLVDKDKWISPSRFNRVFAVYQILPGPEAAELCCYFGYLSRGRLGALIAGLGFVLPGFVLMLVLSYVYTIIGLENMYFNASFKALQPVVAGFVVRAVHKISEHAFIDHKTKQFNSVLFTLALLAAFNSALHLNFFINLAVFGIAFTFYDRNRRIIALLTILALYAGYLTYVVLKGFPSKLSLGLGVAKEPEPGHLTALGLLGGLLSFGGAYTAIPFIQQEAVLIGGWITQQQFLDGIALGNVLPAPLVIFATFVGFIGGKNGSDDNTGYAFLGAILMTIGMFIPCFSFTIIGHDFFQRLVDHGPSRAFFEGVTGSVVGLIAVTAFDLVRASLSASLKDPRFASNALTQVNHNAISAVVFICTLLILYHFKKRSTTIILVVGAAIAGQFLYLDGE</sequence>
<evidence type="ECO:0000256" key="8">
    <source>
        <dbReference type="SAM" id="Phobius"/>
    </source>
</evidence>
<feature type="transmembrane region" description="Helical" evidence="8">
    <location>
        <begin position="456"/>
        <end position="476"/>
    </location>
</feature>
<protein>
    <recommendedName>
        <fullName evidence="11">Chromate transporter</fullName>
    </recommendedName>
</protein>
<feature type="transmembrane region" description="Helical" evidence="8">
    <location>
        <begin position="224"/>
        <end position="255"/>
    </location>
</feature>
<dbReference type="Proteomes" id="UP001212841">
    <property type="component" value="Unassembled WGS sequence"/>
</dbReference>
<feature type="transmembrane region" description="Helical" evidence="8">
    <location>
        <begin position="83"/>
        <end position="105"/>
    </location>
</feature>
<proteinExistence type="inferred from homology"/>
<feature type="compositionally biased region" description="Polar residues" evidence="7">
    <location>
        <begin position="1"/>
        <end position="12"/>
    </location>
</feature>
<keyword evidence="10" id="KW-1185">Reference proteome</keyword>
<evidence type="ECO:0008006" key="11">
    <source>
        <dbReference type="Google" id="ProtNLM"/>
    </source>
</evidence>
<dbReference type="GO" id="GO:0015109">
    <property type="term" value="F:chromate transmembrane transporter activity"/>
    <property type="evidence" value="ECO:0007669"/>
    <property type="project" value="InterPro"/>
</dbReference>
<dbReference type="Pfam" id="PF02417">
    <property type="entry name" value="Chromate_transp"/>
    <property type="match status" value="2"/>
</dbReference>
<dbReference type="EMBL" id="JADGJD010000100">
    <property type="protein sequence ID" value="KAJ3055004.1"/>
    <property type="molecule type" value="Genomic_DNA"/>
</dbReference>
<comment type="similarity">
    <text evidence="2">Belongs to the chromate ion transporter (CHR) (TC 2.A.51) family.</text>
</comment>
<dbReference type="NCBIfam" id="TIGR00937">
    <property type="entry name" value="2A51"/>
    <property type="match status" value="1"/>
</dbReference>
<evidence type="ECO:0000313" key="9">
    <source>
        <dbReference type="EMBL" id="KAJ3055004.1"/>
    </source>
</evidence>
<keyword evidence="6 8" id="KW-0472">Membrane</keyword>
<dbReference type="PANTHER" id="PTHR43663">
    <property type="entry name" value="CHROMATE TRANSPORT PROTEIN-RELATED"/>
    <property type="match status" value="1"/>
</dbReference>